<organism evidence="5 6">
    <name type="scientific">Gardnerella pickettii JCP7719</name>
    <dbReference type="NCBI Taxonomy" id="1261061"/>
    <lineage>
        <taxon>Bacteria</taxon>
        <taxon>Bacillati</taxon>
        <taxon>Actinomycetota</taxon>
        <taxon>Actinomycetes</taxon>
        <taxon>Bifidobacteriales</taxon>
        <taxon>Bifidobacteriaceae</taxon>
        <taxon>Gardnerella</taxon>
        <taxon>Gardnerella pickettii</taxon>
    </lineage>
</organism>
<feature type="transmembrane region" description="Helical" evidence="3">
    <location>
        <begin position="401"/>
        <end position="421"/>
    </location>
</feature>
<feature type="region of interest" description="Disordered" evidence="2">
    <location>
        <begin position="379"/>
        <end position="401"/>
    </location>
</feature>
<protein>
    <submittedName>
        <fullName evidence="5">Putative flagellar protein FliS</fullName>
    </submittedName>
</protein>
<proteinExistence type="predicted"/>
<dbReference type="HOGENOM" id="CLU_692147_0_0_11"/>
<keyword evidence="3" id="KW-1133">Transmembrane helix</keyword>
<keyword evidence="5" id="KW-0969">Cilium</keyword>
<feature type="signal peptide" evidence="4">
    <location>
        <begin position="1"/>
        <end position="50"/>
    </location>
</feature>
<keyword evidence="3" id="KW-0812">Transmembrane</keyword>
<feature type="coiled-coil region" evidence="1">
    <location>
        <begin position="195"/>
        <end position="295"/>
    </location>
</feature>
<evidence type="ECO:0000256" key="2">
    <source>
        <dbReference type="SAM" id="MobiDB-lite"/>
    </source>
</evidence>
<keyword evidence="5" id="KW-0966">Cell projection</keyword>
<dbReference type="EMBL" id="ATJO01000068">
    <property type="protein sequence ID" value="EPI50459.1"/>
    <property type="molecule type" value="Genomic_DNA"/>
</dbReference>
<name>S4I7I4_9BIFI</name>
<sequence length="426" mass="44667">MFSSPHCDLFALRVGEKKKGNKMMNKKAIAAFAAGATLLAGFAMATPAFAAETPNNDANKVLTKKEAKKVAAEKQQAYLKLVQNPVAEAGKDAEAPATSDIAADALKKCYTEDAKTHKFTAVESEINKLTVTVAGKVNAYINGHNAYLAADAAHKKYVADVADALKAWTDAEAAVKTAAADPVEESDEQQKDNAIARVRTAAADLQTKIEKKQKTYAEYLKKKSAYNAAKEKVSACKEAVKAAEDALNDFMMSGETDSKREDHLNDVLDRAKAKLTAAETKQTKAEGEYKEAKQKATDAKSLWKAAVKEYHAAYDHAVSLDVDPTKLPVVSTAADPLDNDFLDLPSTSNGVAPAGKNGAQAGANGAAAGKAGANGAAAGAKTEVENKNGKDKRGNTHTGTGVGVTLTALAATMLAGMGAAVRKARH</sequence>
<feature type="chain" id="PRO_5004518894" evidence="4">
    <location>
        <begin position="51"/>
        <end position="426"/>
    </location>
</feature>
<gene>
    <name evidence="5" type="ORF">HMPREF1576_00925</name>
</gene>
<accession>S4I7I4</accession>
<keyword evidence="3" id="KW-0472">Membrane</keyword>
<reference evidence="5 6" key="1">
    <citation type="submission" date="2013-06" db="EMBL/GenBank/DDBJ databases">
        <authorList>
            <person name="Weinstock G."/>
            <person name="Sodergren E."/>
            <person name="Lobos E.A."/>
            <person name="Fulton L."/>
            <person name="Fulton R."/>
            <person name="Courtney L."/>
            <person name="Fronick C."/>
            <person name="O'Laughlin M."/>
            <person name="Godfrey J."/>
            <person name="Wilson R.M."/>
            <person name="Miner T."/>
            <person name="Farmer C."/>
            <person name="Delehaunty K."/>
            <person name="Cordes M."/>
            <person name="Minx P."/>
            <person name="Tomlinson C."/>
            <person name="Chen J."/>
            <person name="Wollam A."/>
            <person name="Pepin K.H."/>
            <person name="Bhonagiri V."/>
            <person name="Zhang X."/>
            <person name="Warren W."/>
            <person name="Mitreva M."/>
            <person name="Mardis E.R."/>
            <person name="Wilson R.K."/>
        </authorList>
    </citation>
    <scope>NUCLEOTIDE SEQUENCE [LARGE SCALE GENOMIC DNA]</scope>
    <source>
        <strain evidence="5 6">JCP7719</strain>
    </source>
</reference>
<comment type="caution">
    <text evidence="5">The sequence shown here is derived from an EMBL/GenBank/DDBJ whole genome shotgun (WGS) entry which is preliminary data.</text>
</comment>
<dbReference type="AlphaFoldDB" id="S4I7I4"/>
<keyword evidence="5" id="KW-0282">Flagellum</keyword>
<keyword evidence="4" id="KW-0732">Signal</keyword>
<evidence type="ECO:0000313" key="5">
    <source>
        <dbReference type="EMBL" id="EPI50459.1"/>
    </source>
</evidence>
<dbReference type="Proteomes" id="UP000014601">
    <property type="component" value="Unassembled WGS sequence"/>
</dbReference>
<keyword evidence="1" id="KW-0175">Coiled coil</keyword>
<evidence type="ECO:0000256" key="1">
    <source>
        <dbReference type="SAM" id="Coils"/>
    </source>
</evidence>
<evidence type="ECO:0000313" key="6">
    <source>
        <dbReference type="Proteomes" id="UP000014601"/>
    </source>
</evidence>
<evidence type="ECO:0000256" key="3">
    <source>
        <dbReference type="SAM" id="Phobius"/>
    </source>
</evidence>
<dbReference type="PATRIC" id="fig|1261061.4.peg.817"/>
<evidence type="ECO:0000256" key="4">
    <source>
        <dbReference type="SAM" id="SignalP"/>
    </source>
</evidence>
<feature type="compositionally biased region" description="Basic and acidic residues" evidence="2">
    <location>
        <begin position="382"/>
        <end position="394"/>
    </location>
</feature>